<organism evidence="2 3">
    <name type="scientific">Paractinoplanes atraurantiacus</name>
    <dbReference type="NCBI Taxonomy" id="1036182"/>
    <lineage>
        <taxon>Bacteria</taxon>
        <taxon>Bacillati</taxon>
        <taxon>Actinomycetota</taxon>
        <taxon>Actinomycetes</taxon>
        <taxon>Micromonosporales</taxon>
        <taxon>Micromonosporaceae</taxon>
        <taxon>Paractinoplanes</taxon>
    </lineage>
</organism>
<reference evidence="2 3" key="1">
    <citation type="submission" date="2017-09" db="EMBL/GenBank/DDBJ databases">
        <authorList>
            <person name="Ehlers B."/>
            <person name="Leendertz F.H."/>
        </authorList>
    </citation>
    <scope>NUCLEOTIDE SEQUENCE [LARGE SCALE GENOMIC DNA]</scope>
    <source>
        <strain evidence="2 3">CGMCC 4.6857</strain>
    </source>
</reference>
<evidence type="ECO:0000256" key="1">
    <source>
        <dbReference type="SAM" id="Phobius"/>
    </source>
</evidence>
<proteinExistence type="predicted"/>
<dbReference type="OrthoDB" id="9989205at2"/>
<dbReference type="Proteomes" id="UP000219612">
    <property type="component" value="Unassembled WGS sequence"/>
</dbReference>
<dbReference type="EMBL" id="OBDY01000013">
    <property type="protein sequence ID" value="SNY52495.1"/>
    <property type="molecule type" value="Genomic_DNA"/>
</dbReference>
<name>A0A285IWS8_9ACTN</name>
<sequence length="85" mass="9096">MPAPFHLDSPSDLLPALTPLLPDPTPLWWLGGGVAAAFTAYVLLLLPFALCGGEVGRNARAILRQLFALFHALIDVFRTRSGGGR</sequence>
<keyword evidence="1" id="KW-0812">Transmembrane</keyword>
<accession>A0A285IWS8</accession>
<protein>
    <submittedName>
        <fullName evidence="2">Uncharacterized protein</fullName>
    </submittedName>
</protein>
<keyword evidence="3" id="KW-1185">Reference proteome</keyword>
<feature type="transmembrane region" description="Helical" evidence="1">
    <location>
        <begin position="27"/>
        <end position="50"/>
    </location>
</feature>
<evidence type="ECO:0000313" key="2">
    <source>
        <dbReference type="EMBL" id="SNY52495.1"/>
    </source>
</evidence>
<evidence type="ECO:0000313" key="3">
    <source>
        <dbReference type="Proteomes" id="UP000219612"/>
    </source>
</evidence>
<dbReference type="AlphaFoldDB" id="A0A285IWS8"/>
<gene>
    <name evidence="2" type="ORF">SAMN05421748_11316</name>
</gene>
<keyword evidence="1" id="KW-1133">Transmembrane helix</keyword>
<dbReference type="RefSeq" id="WP_097322895.1">
    <property type="nucleotide sequence ID" value="NZ_OBDY01000013.1"/>
</dbReference>
<keyword evidence="1" id="KW-0472">Membrane</keyword>